<dbReference type="InterPro" id="IPR049053">
    <property type="entry name" value="AFCA-like_C"/>
</dbReference>
<evidence type="ECO:0000313" key="5">
    <source>
        <dbReference type="EMBL" id="USW59102.1"/>
    </source>
</evidence>
<dbReference type="Pfam" id="PF22124">
    <property type="entry name" value="Glyco_hydro_95_cat"/>
    <property type="match status" value="1"/>
</dbReference>
<dbReference type="Proteomes" id="UP001056384">
    <property type="component" value="Chromosome 12"/>
</dbReference>
<dbReference type="GO" id="GO:0005975">
    <property type="term" value="P:carbohydrate metabolic process"/>
    <property type="evidence" value="ECO:0007669"/>
    <property type="project" value="InterPro"/>
</dbReference>
<dbReference type="EMBL" id="CP099429">
    <property type="protein sequence ID" value="USW59102.1"/>
    <property type="molecule type" value="Genomic_DNA"/>
</dbReference>
<dbReference type="Pfam" id="PF21307">
    <property type="entry name" value="Glyco_hydro_95_C"/>
    <property type="match status" value="1"/>
</dbReference>
<evidence type="ECO:0000256" key="1">
    <source>
        <dbReference type="SAM" id="SignalP"/>
    </source>
</evidence>
<evidence type="ECO:0000259" key="3">
    <source>
        <dbReference type="Pfam" id="PF21307"/>
    </source>
</evidence>
<proteinExistence type="predicted"/>
<accession>A0A9Q9EQR9</accession>
<evidence type="ECO:0000313" key="6">
    <source>
        <dbReference type="Proteomes" id="UP001056384"/>
    </source>
</evidence>
<reference evidence="5" key="1">
    <citation type="submission" date="2022-06" db="EMBL/GenBank/DDBJ databases">
        <title>Complete genome sequences of two strains of the flax pathogen Septoria linicola.</title>
        <authorList>
            <person name="Lapalu N."/>
            <person name="Simon A."/>
            <person name="Demenou B."/>
            <person name="Paumier D."/>
            <person name="Guillot M.-P."/>
            <person name="Gout L."/>
            <person name="Valade R."/>
        </authorList>
    </citation>
    <scope>NUCLEOTIDE SEQUENCE</scope>
    <source>
        <strain evidence="5">SE15195</strain>
    </source>
</reference>
<dbReference type="PANTHER" id="PTHR31084">
    <property type="entry name" value="ALPHA-L-FUCOSIDASE 2"/>
    <property type="match status" value="1"/>
</dbReference>
<dbReference type="GO" id="GO:0004560">
    <property type="term" value="F:alpha-L-fucosidase activity"/>
    <property type="evidence" value="ECO:0007669"/>
    <property type="project" value="InterPro"/>
</dbReference>
<dbReference type="Pfam" id="PF14498">
    <property type="entry name" value="Glyco_hyd_65N_2"/>
    <property type="match status" value="1"/>
</dbReference>
<feature type="domain" description="Glycosyl hydrolase family 95 N-terminal" evidence="2">
    <location>
        <begin position="18"/>
        <end position="260"/>
    </location>
</feature>
<dbReference type="InterPro" id="IPR027414">
    <property type="entry name" value="GH95_N_dom"/>
</dbReference>
<feature type="domain" description="Alpha fucosidase A-like C-terminal" evidence="3">
    <location>
        <begin position="734"/>
        <end position="778"/>
    </location>
</feature>
<feature type="signal peptide" evidence="1">
    <location>
        <begin position="1"/>
        <end position="15"/>
    </location>
</feature>
<gene>
    <name evidence="5" type="ORF">Slin15195_G124210</name>
</gene>
<dbReference type="SUPFAM" id="SSF48208">
    <property type="entry name" value="Six-hairpin glycosidases"/>
    <property type="match status" value="1"/>
</dbReference>
<keyword evidence="5" id="KW-0326">Glycosidase</keyword>
<evidence type="ECO:0000259" key="2">
    <source>
        <dbReference type="Pfam" id="PF14498"/>
    </source>
</evidence>
<protein>
    <submittedName>
        <fullName evidence="5">Six-hairpin glycosidase superfamily, alpha-L-fucosidase</fullName>
    </submittedName>
</protein>
<dbReference type="InterPro" id="IPR008928">
    <property type="entry name" value="6-hairpin_glycosidase_sf"/>
</dbReference>
<sequence>MRALCLSVLLPTCLAKSLWSRQPANSSDIIRTAYPVGNGKVALLPFGQAGSEKLNINRDSLWSGGPFENASYAGGNAGDRSQYLSGIRDWIWQNGTGNVSKLMGDNNNYGSYAVLGNLSISIEGVNATTEYHRSLDLATGEHVTKYNSGAANYTVTTYCSHPDDVCVYDVASNKDLPSVNLSFENTLANASLIKTSCKRDRVQLRGVTQADIGMNYLAAATVVGQHSKTRCDDSVLQVVRTPKNRRITIVMAAGTDYDQTAGNAEHNYSFRGEDPASYVQSTIDRAAAKDASQLSSTHLSDYSSLANAFTLTLPDTRKSASVETADLVARYNSNNTAGDPYLELLSFDYARHLFISSSRQGSLPPNLQGKWATGLSNAWGADYHANINLQMNHWGIDHIGLGELQSPLWDYMLNTWVPRGTETAKLLYNASGGWVTHNEMNIFGHTGMKSGALSDEIWANYPISAAWMMQHVWDYFEYSQNTTWLREKGYPLLKGVSQFWLSQLQEDQYFKDGTLVVNPCTSAEHGPTTFGCTHYQQLIHQLFVTALQASTIIREPDTTFTTSLTSSLQTLDKGLHIGSWGQIQEWKLDIDVKNDTHRHLSELIGWYPGYSLSSYASGYTNSTIRSAVATTLYSRGLGIEDANAGWEKVWRAAAWARLDNAEKAYEELRLTIGENWASNLLSMYSGREAPFQIDANFGFGGAVLSMLVVDLPTPLQEEEEGMGQKGVRTAVLGPAIPKAWANGSVKGLRLRGGGVVDFRWDGDGVVTEAVLRGQQTAVSIVNRDGRVLAQHV</sequence>
<dbReference type="InterPro" id="IPR016518">
    <property type="entry name" value="Alpha-L-fucosidase"/>
</dbReference>
<evidence type="ECO:0000259" key="4">
    <source>
        <dbReference type="Pfam" id="PF22124"/>
    </source>
</evidence>
<keyword evidence="1" id="KW-0732">Signal</keyword>
<dbReference type="InterPro" id="IPR012341">
    <property type="entry name" value="6hp_glycosidase-like_sf"/>
</dbReference>
<feature type="domain" description="Glycosyl hydrolase family 95 catalytic" evidence="4">
    <location>
        <begin position="292"/>
        <end position="707"/>
    </location>
</feature>
<name>A0A9Q9EQR9_9PEZI</name>
<keyword evidence="6" id="KW-1185">Reference proteome</keyword>
<dbReference type="PIRSF" id="PIRSF007663">
    <property type="entry name" value="UCP007663"/>
    <property type="match status" value="1"/>
</dbReference>
<keyword evidence="5" id="KW-0378">Hydrolase</keyword>
<feature type="chain" id="PRO_5040452081" evidence="1">
    <location>
        <begin position="16"/>
        <end position="792"/>
    </location>
</feature>
<organism evidence="5 6">
    <name type="scientific">Septoria linicola</name>
    <dbReference type="NCBI Taxonomy" id="215465"/>
    <lineage>
        <taxon>Eukaryota</taxon>
        <taxon>Fungi</taxon>
        <taxon>Dikarya</taxon>
        <taxon>Ascomycota</taxon>
        <taxon>Pezizomycotina</taxon>
        <taxon>Dothideomycetes</taxon>
        <taxon>Dothideomycetidae</taxon>
        <taxon>Mycosphaerellales</taxon>
        <taxon>Mycosphaerellaceae</taxon>
        <taxon>Septoria</taxon>
    </lineage>
</organism>
<dbReference type="Gene3D" id="1.50.10.10">
    <property type="match status" value="1"/>
</dbReference>
<dbReference type="PANTHER" id="PTHR31084:SF3">
    <property type="entry name" value="ALPHA-FUCOSIDASE A"/>
    <property type="match status" value="1"/>
</dbReference>
<dbReference type="InterPro" id="IPR054363">
    <property type="entry name" value="GH95_cat"/>
</dbReference>
<dbReference type="AlphaFoldDB" id="A0A9Q9EQR9"/>